<keyword evidence="1" id="KW-1133">Transmembrane helix</keyword>
<name>A0A6J6AW32_9ZZZZ</name>
<sequence>MAKSYSRERALFRDAANSAFGRQRDVIESAGKLLSELTQLAGRKLVQKTPLAPKRSGIGGFIATGLAVAIVAGAAYVAWQVLRTDDNAWIDDEFDVD</sequence>
<dbReference type="EMBL" id="CAEZSG010000005">
    <property type="protein sequence ID" value="CAB4530881.1"/>
    <property type="molecule type" value="Genomic_DNA"/>
</dbReference>
<reference evidence="2" key="1">
    <citation type="submission" date="2020-05" db="EMBL/GenBank/DDBJ databases">
        <authorList>
            <person name="Chiriac C."/>
            <person name="Salcher M."/>
            <person name="Ghai R."/>
            <person name="Kavagutti S V."/>
        </authorList>
    </citation>
    <scope>NUCLEOTIDE SEQUENCE</scope>
</reference>
<keyword evidence="1" id="KW-0472">Membrane</keyword>
<dbReference type="EMBL" id="CAEZTZ010000126">
    <property type="protein sequence ID" value="CAB4589598.1"/>
    <property type="molecule type" value="Genomic_DNA"/>
</dbReference>
<evidence type="ECO:0000313" key="3">
    <source>
        <dbReference type="EMBL" id="CAB4589598.1"/>
    </source>
</evidence>
<organism evidence="2">
    <name type="scientific">freshwater metagenome</name>
    <dbReference type="NCBI Taxonomy" id="449393"/>
    <lineage>
        <taxon>unclassified sequences</taxon>
        <taxon>metagenomes</taxon>
        <taxon>ecological metagenomes</taxon>
    </lineage>
</organism>
<accession>A0A6J6AW32</accession>
<dbReference type="AlphaFoldDB" id="A0A6J6AW32"/>
<evidence type="ECO:0000313" key="2">
    <source>
        <dbReference type="EMBL" id="CAB4530881.1"/>
    </source>
</evidence>
<evidence type="ECO:0000256" key="1">
    <source>
        <dbReference type="SAM" id="Phobius"/>
    </source>
</evidence>
<protein>
    <submittedName>
        <fullName evidence="2">Unannotated protein</fullName>
    </submittedName>
</protein>
<feature type="transmembrane region" description="Helical" evidence="1">
    <location>
        <begin position="58"/>
        <end position="79"/>
    </location>
</feature>
<proteinExistence type="predicted"/>
<keyword evidence="1" id="KW-0812">Transmembrane</keyword>
<gene>
    <name evidence="2" type="ORF">UFOPK1413_00063</name>
    <name evidence="3" type="ORF">UFOPK1767_00870</name>
</gene>